<reference evidence="1" key="2">
    <citation type="submission" date="2020-11" db="EMBL/GenBank/DDBJ databases">
        <authorList>
            <person name="McCartney M.A."/>
            <person name="Auch B."/>
            <person name="Kono T."/>
            <person name="Mallez S."/>
            <person name="Becker A."/>
            <person name="Gohl D.M."/>
            <person name="Silverstein K.A.T."/>
            <person name="Koren S."/>
            <person name="Bechman K.B."/>
            <person name="Herman A."/>
            <person name="Abrahante J.E."/>
            <person name="Garbe J."/>
        </authorList>
    </citation>
    <scope>NUCLEOTIDE SEQUENCE</scope>
    <source>
        <strain evidence="1">Duluth1</strain>
        <tissue evidence="1">Whole animal</tissue>
    </source>
</reference>
<name>A0A9D4IST9_DREPO</name>
<dbReference type="AlphaFoldDB" id="A0A9D4IST9"/>
<evidence type="ECO:0000313" key="1">
    <source>
        <dbReference type="EMBL" id="KAH3785360.1"/>
    </source>
</evidence>
<evidence type="ECO:0000313" key="2">
    <source>
        <dbReference type="Proteomes" id="UP000828390"/>
    </source>
</evidence>
<proteinExistence type="predicted"/>
<sequence length="79" mass="8469">MLLTNVHSINCNKSPPYQPNWSEVYGQPSSPPSVFTTAAQYLFANCNKPLCAPENCNGEKSLCANCDVPLCASANCENG</sequence>
<reference evidence="1" key="1">
    <citation type="journal article" date="2019" name="bioRxiv">
        <title>The Genome of the Zebra Mussel, Dreissena polymorpha: A Resource for Invasive Species Research.</title>
        <authorList>
            <person name="McCartney M.A."/>
            <person name="Auch B."/>
            <person name="Kono T."/>
            <person name="Mallez S."/>
            <person name="Zhang Y."/>
            <person name="Obille A."/>
            <person name="Becker A."/>
            <person name="Abrahante J.E."/>
            <person name="Garbe J."/>
            <person name="Badalamenti J.P."/>
            <person name="Herman A."/>
            <person name="Mangelson H."/>
            <person name="Liachko I."/>
            <person name="Sullivan S."/>
            <person name="Sone E.D."/>
            <person name="Koren S."/>
            <person name="Silverstein K.A.T."/>
            <person name="Beckman K.B."/>
            <person name="Gohl D.M."/>
        </authorList>
    </citation>
    <scope>NUCLEOTIDE SEQUENCE</scope>
    <source>
        <strain evidence="1">Duluth1</strain>
        <tissue evidence="1">Whole animal</tissue>
    </source>
</reference>
<protein>
    <submittedName>
        <fullName evidence="1">Uncharacterized protein</fullName>
    </submittedName>
</protein>
<organism evidence="1 2">
    <name type="scientific">Dreissena polymorpha</name>
    <name type="common">Zebra mussel</name>
    <name type="synonym">Mytilus polymorpha</name>
    <dbReference type="NCBI Taxonomy" id="45954"/>
    <lineage>
        <taxon>Eukaryota</taxon>
        <taxon>Metazoa</taxon>
        <taxon>Spiralia</taxon>
        <taxon>Lophotrochozoa</taxon>
        <taxon>Mollusca</taxon>
        <taxon>Bivalvia</taxon>
        <taxon>Autobranchia</taxon>
        <taxon>Heteroconchia</taxon>
        <taxon>Euheterodonta</taxon>
        <taxon>Imparidentia</taxon>
        <taxon>Neoheterodontei</taxon>
        <taxon>Myida</taxon>
        <taxon>Dreissenoidea</taxon>
        <taxon>Dreissenidae</taxon>
        <taxon>Dreissena</taxon>
    </lineage>
</organism>
<accession>A0A9D4IST9</accession>
<keyword evidence="2" id="KW-1185">Reference proteome</keyword>
<dbReference type="Proteomes" id="UP000828390">
    <property type="component" value="Unassembled WGS sequence"/>
</dbReference>
<comment type="caution">
    <text evidence="1">The sequence shown here is derived from an EMBL/GenBank/DDBJ whole genome shotgun (WGS) entry which is preliminary data.</text>
</comment>
<dbReference type="EMBL" id="JAIWYP010000008">
    <property type="protein sequence ID" value="KAH3785360.1"/>
    <property type="molecule type" value="Genomic_DNA"/>
</dbReference>
<gene>
    <name evidence="1" type="ORF">DPMN_163448</name>
</gene>